<reference evidence="5 6" key="1">
    <citation type="submission" date="2019-04" db="EMBL/GenBank/DDBJ databases">
        <authorList>
            <person name="Feng G."/>
            <person name="Zhang J."/>
            <person name="Zhu H."/>
        </authorList>
    </citation>
    <scope>NUCLEOTIDE SEQUENCE [LARGE SCALE GENOMIC DNA]</scope>
    <source>
        <strain evidence="5 6">JCM 31653</strain>
    </source>
</reference>
<dbReference type="Gene3D" id="1.25.40.10">
    <property type="entry name" value="Tetratricopeptide repeat domain"/>
    <property type="match status" value="3"/>
</dbReference>
<keyword evidence="4" id="KW-0732">Signal</keyword>
<dbReference type="PROSITE" id="PS50005">
    <property type="entry name" value="TPR"/>
    <property type="match status" value="2"/>
</dbReference>
<dbReference type="SMART" id="SM00028">
    <property type="entry name" value="TPR"/>
    <property type="match status" value="6"/>
</dbReference>
<gene>
    <name evidence="5" type="ORF">E5K00_03660</name>
</gene>
<dbReference type="OrthoDB" id="7058419at2"/>
<dbReference type="InterPro" id="IPR050498">
    <property type="entry name" value="Ycf3"/>
</dbReference>
<feature type="repeat" description="TPR" evidence="3">
    <location>
        <begin position="184"/>
        <end position="217"/>
    </location>
</feature>
<sequence>MLKNYCILAGMFLGSLTAGAQTTSGTGPRYAQSDALLAPNRLNERPRYGGLVKTAQQLEADKTFVAEALRQYGNAPAAAQAHVNFGWHYLATGHLPTAIKRFNQAWLLDSTSADVYYGFSAYLHQLARPVQATQYEQLAQRHDQGNAALLRYYASLAYGQSVRRDYAGAIATNQRILALDADNASAHSRMGYFFMQQQDTVRASHHLSRAVELNPQDSVSFLDRGWVRYQQKAYPQAIADFTRAIGINPHYVSAYANRGLAYADAGNLAAAIADWQTCLGLVAPRDQGEFYLMMAHAKLKANDKKGACAAWQQALLVAVTPDGEKQIRRLMKSNCR</sequence>
<feature type="signal peptide" evidence="4">
    <location>
        <begin position="1"/>
        <end position="20"/>
    </location>
</feature>
<dbReference type="PANTHER" id="PTHR44858:SF1">
    <property type="entry name" value="UDP-N-ACETYLGLUCOSAMINE--PEPTIDE N-ACETYLGLUCOSAMINYLTRANSFERASE SPINDLY-RELATED"/>
    <property type="match status" value="1"/>
</dbReference>
<dbReference type="GO" id="GO:0046813">
    <property type="term" value="P:receptor-mediated virion attachment to host cell"/>
    <property type="evidence" value="ECO:0007669"/>
    <property type="project" value="TreeGrafter"/>
</dbReference>
<proteinExistence type="predicted"/>
<keyword evidence="1" id="KW-0677">Repeat</keyword>
<dbReference type="Pfam" id="PF13414">
    <property type="entry name" value="TPR_11"/>
    <property type="match status" value="1"/>
</dbReference>
<dbReference type="RefSeq" id="WP_135461790.1">
    <property type="nucleotide sequence ID" value="NZ_SRLC01000001.1"/>
</dbReference>
<feature type="chain" id="PRO_5021279158" evidence="4">
    <location>
        <begin position="21"/>
        <end position="336"/>
    </location>
</feature>
<dbReference type="InterPro" id="IPR011990">
    <property type="entry name" value="TPR-like_helical_dom_sf"/>
</dbReference>
<protein>
    <submittedName>
        <fullName evidence="5">Tetratricopeptide repeat protein</fullName>
    </submittedName>
</protein>
<accession>A0A4Z0Q5A0</accession>
<evidence type="ECO:0000256" key="4">
    <source>
        <dbReference type="SAM" id="SignalP"/>
    </source>
</evidence>
<dbReference type="EMBL" id="SRLC01000001">
    <property type="protein sequence ID" value="TGE24323.1"/>
    <property type="molecule type" value="Genomic_DNA"/>
</dbReference>
<evidence type="ECO:0000256" key="2">
    <source>
        <dbReference type="ARBA" id="ARBA00022803"/>
    </source>
</evidence>
<evidence type="ECO:0000256" key="1">
    <source>
        <dbReference type="ARBA" id="ARBA00022737"/>
    </source>
</evidence>
<dbReference type="GO" id="GO:0009279">
    <property type="term" value="C:cell outer membrane"/>
    <property type="evidence" value="ECO:0007669"/>
    <property type="project" value="TreeGrafter"/>
</dbReference>
<evidence type="ECO:0000313" key="6">
    <source>
        <dbReference type="Proteomes" id="UP000297549"/>
    </source>
</evidence>
<keyword evidence="2 3" id="KW-0802">TPR repeat</keyword>
<name>A0A4Z0Q5A0_9BACT</name>
<feature type="repeat" description="TPR" evidence="3">
    <location>
        <begin position="218"/>
        <end position="251"/>
    </location>
</feature>
<dbReference type="SUPFAM" id="SSF81901">
    <property type="entry name" value="HCP-like"/>
    <property type="match status" value="1"/>
</dbReference>
<keyword evidence="6" id="KW-1185">Reference proteome</keyword>
<dbReference type="PANTHER" id="PTHR44858">
    <property type="entry name" value="TETRATRICOPEPTIDE REPEAT PROTEIN 6"/>
    <property type="match status" value="1"/>
</dbReference>
<dbReference type="AlphaFoldDB" id="A0A4Z0Q5A0"/>
<dbReference type="InterPro" id="IPR019734">
    <property type="entry name" value="TPR_rpt"/>
</dbReference>
<evidence type="ECO:0000256" key="3">
    <source>
        <dbReference type="PROSITE-ProRule" id="PRU00339"/>
    </source>
</evidence>
<organism evidence="5 6">
    <name type="scientific">Hymenobacter aquaticus</name>
    <dbReference type="NCBI Taxonomy" id="1867101"/>
    <lineage>
        <taxon>Bacteria</taxon>
        <taxon>Pseudomonadati</taxon>
        <taxon>Bacteroidota</taxon>
        <taxon>Cytophagia</taxon>
        <taxon>Cytophagales</taxon>
        <taxon>Hymenobacteraceae</taxon>
        <taxon>Hymenobacter</taxon>
    </lineage>
</organism>
<evidence type="ECO:0000313" key="5">
    <source>
        <dbReference type="EMBL" id="TGE24323.1"/>
    </source>
</evidence>
<comment type="caution">
    <text evidence="5">The sequence shown here is derived from an EMBL/GenBank/DDBJ whole genome shotgun (WGS) entry which is preliminary data.</text>
</comment>
<dbReference type="Proteomes" id="UP000297549">
    <property type="component" value="Unassembled WGS sequence"/>
</dbReference>